<organism evidence="3">
    <name type="scientific">Sinorhizobium medicae</name>
    <dbReference type="NCBI Taxonomy" id="110321"/>
    <lineage>
        <taxon>Bacteria</taxon>
        <taxon>Pseudomonadati</taxon>
        <taxon>Pseudomonadota</taxon>
        <taxon>Alphaproteobacteria</taxon>
        <taxon>Hyphomicrobiales</taxon>
        <taxon>Rhizobiaceae</taxon>
        <taxon>Sinorhizobium/Ensifer group</taxon>
        <taxon>Sinorhizobium</taxon>
    </lineage>
</organism>
<protein>
    <submittedName>
        <fullName evidence="3">Autotransporter domain-containing protein</fullName>
    </submittedName>
</protein>
<feature type="region of interest" description="Disordered" evidence="1">
    <location>
        <begin position="83"/>
        <end position="103"/>
    </location>
</feature>
<sequence length="103" mass="11755">MGDNWALTPQAQLSCASVDFDDFTDPFAARVSLDDGDSLRAWIGMSIDYENVWQGQQGDTRRMGVYGIANVIHDMSGRMRARMSEVTLDSQPEDRRDRPWRQL</sequence>
<evidence type="ECO:0000256" key="1">
    <source>
        <dbReference type="SAM" id="MobiDB-lite"/>
    </source>
</evidence>
<dbReference type="InterPro" id="IPR036709">
    <property type="entry name" value="Autotransporte_beta_dom_sf"/>
</dbReference>
<evidence type="ECO:0000313" key="3">
    <source>
        <dbReference type="EMBL" id="MQW69336.1"/>
    </source>
</evidence>
<evidence type="ECO:0000259" key="2">
    <source>
        <dbReference type="Pfam" id="PF03797"/>
    </source>
</evidence>
<accession>A0A6G1WI17</accession>
<feature type="domain" description="Autotransporter" evidence="2">
    <location>
        <begin position="2"/>
        <end position="94"/>
    </location>
</feature>
<dbReference type="EMBL" id="WISB01000052">
    <property type="protein sequence ID" value="MQW69336.1"/>
    <property type="molecule type" value="Genomic_DNA"/>
</dbReference>
<comment type="caution">
    <text evidence="3">The sequence shown here is derived from an EMBL/GenBank/DDBJ whole genome shotgun (WGS) entry which is preliminary data.</text>
</comment>
<feature type="compositionally biased region" description="Basic and acidic residues" evidence="1">
    <location>
        <begin position="92"/>
        <end position="103"/>
    </location>
</feature>
<gene>
    <name evidence="3" type="ORF">GHJ91_09150</name>
</gene>
<dbReference type="SUPFAM" id="SSF103515">
    <property type="entry name" value="Autotransporter"/>
    <property type="match status" value="1"/>
</dbReference>
<dbReference type="Pfam" id="PF03797">
    <property type="entry name" value="Autotransporter"/>
    <property type="match status" value="1"/>
</dbReference>
<dbReference type="AlphaFoldDB" id="A0A6G1WI17"/>
<dbReference type="InterPro" id="IPR005546">
    <property type="entry name" value="Autotransporte_beta"/>
</dbReference>
<dbReference type="InterPro" id="IPR006315">
    <property type="entry name" value="OM_autotransptr_brl_dom"/>
</dbReference>
<proteinExistence type="predicted"/>
<reference evidence="3" key="1">
    <citation type="journal article" date="2013" name="Genome Biol.">
        <title>Comparative genomics of the core and accessory genomes of 48 Sinorhizobium strains comprising five genospecies.</title>
        <authorList>
            <person name="Sugawara M."/>
            <person name="Epstein B."/>
            <person name="Badgley B.D."/>
            <person name="Unno T."/>
            <person name="Xu L."/>
            <person name="Reese J."/>
            <person name="Gyaneshwar P."/>
            <person name="Denny R."/>
            <person name="Mudge J."/>
            <person name="Bharti A.K."/>
            <person name="Farmer A.D."/>
            <person name="May G.D."/>
            <person name="Woodward J.E."/>
            <person name="Medigue C."/>
            <person name="Vallenet D."/>
            <person name="Lajus A."/>
            <person name="Rouy Z."/>
            <person name="Martinez-Vaz B."/>
            <person name="Tiffin P."/>
            <person name="Young N.D."/>
            <person name="Sadowsky M.J."/>
        </authorList>
    </citation>
    <scope>NUCLEOTIDE SEQUENCE</scope>
    <source>
        <strain evidence="3">M1</strain>
    </source>
</reference>
<dbReference type="GO" id="GO:0019867">
    <property type="term" value="C:outer membrane"/>
    <property type="evidence" value="ECO:0007669"/>
    <property type="project" value="InterPro"/>
</dbReference>
<dbReference type="NCBIfam" id="TIGR01414">
    <property type="entry name" value="autotrans_barl"/>
    <property type="match status" value="1"/>
</dbReference>
<name>A0A6G1WI17_9HYPH</name>
<dbReference type="Gene3D" id="2.40.128.130">
    <property type="entry name" value="Autotransporter beta-domain"/>
    <property type="match status" value="1"/>
</dbReference>